<evidence type="ECO:0000313" key="3">
    <source>
        <dbReference type="EMBL" id="MBU3876757.1"/>
    </source>
</evidence>
<evidence type="ECO:0000313" key="4">
    <source>
        <dbReference type="Proteomes" id="UP000723714"/>
    </source>
</evidence>
<dbReference type="Proteomes" id="UP000723714">
    <property type="component" value="Unassembled WGS sequence"/>
</dbReference>
<dbReference type="Pfam" id="PF01476">
    <property type="entry name" value="LysM"/>
    <property type="match status" value="1"/>
</dbReference>
<dbReference type="EMBL" id="JABACJ020000012">
    <property type="protein sequence ID" value="MBU3876757.1"/>
    <property type="molecule type" value="Genomic_DNA"/>
</dbReference>
<dbReference type="RefSeq" id="WP_216242430.1">
    <property type="nucleotide sequence ID" value="NZ_JABACJ020000012.1"/>
</dbReference>
<organism evidence="3 4">
    <name type="scientific">Faecalicatena faecalis</name>
    <dbReference type="NCBI Taxonomy" id="2726362"/>
    <lineage>
        <taxon>Bacteria</taxon>
        <taxon>Bacillati</taxon>
        <taxon>Bacillota</taxon>
        <taxon>Clostridia</taxon>
        <taxon>Lachnospirales</taxon>
        <taxon>Lachnospiraceae</taxon>
        <taxon>Faecalicatena</taxon>
    </lineage>
</organism>
<keyword evidence="1" id="KW-0472">Membrane</keyword>
<evidence type="ECO:0000256" key="1">
    <source>
        <dbReference type="SAM" id="Phobius"/>
    </source>
</evidence>
<accession>A0ABS6D578</accession>
<keyword evidence="1" id="KW-1133">Transmembrane helix</keyword>
<name>A0ABS6D578_9FIRM</name>
<dbReference type="SMART" id="SM00257">
    <property type="entry name" value="LysM"/>
    <property type="match status" value="1"/>
</dbReference>
<reference evidence="3 4" key="1">
    <citation type="submission" date="2021-06" db="EMBL/GenBank/DDBJ databases">
        <title>Faecalicatena sp. nov. isolated from porcine feces.</title>
        <authorList>
            <person name="Oh B.S."/>
            <person name="Lee J.H."/>
        </authorList>
    </citation>
    <scope>NUCLEOTIDE SEQUENCE [LARGE SCALE GENOMIC DNA]</scope>
    <source>
        <strain evidence="3 4">AGMB00832</strain>
    </source>
</reference>
<dbReference type="PROSITE" id="PS51782">
    <property type="entry name" value="LYSM"/>
    <property type="match status" value="1"/>
</dbReference>
<sequence>MNGQGNRVRGAAIEAVSVNRSRECENRIKRLLILCIITVFLVFGACALFGNILSSAHAGNTESPARFKYYTSIEIQPGDTLWDIAKVYITEDYESVSEYVQALKEINSLDTDNIEAGQNLIVAYNDTKFKK</sequence>
<evidence type="ECO:0000259" key="2">
    <source>
        <dbReference type="PROSITE" id="PS51782"/>
    </source>
</evidence>
<feature type="domain" description="LysM" evidence="2">
    <location>
        <begin position="71"/>
        <end position="122"/>
    </location>
</feature>
<feature type="transmembrane region" description="Helical" evidence="1">
    <location>
        <begin position="31"/>
        <end position="53"/>
    </location>
</feature>
<keyword evidence="1" id="KW-0812">Transmembrane</keyword>
<dbReference type="InterPro" id="IPR018392">
    <property type="entry name" value="LysM"/>
</dbReference>
<protein>
    <submittedName>
        <fullName evidence="3">LysM peptidoglycan-binding domain-containing protein</fullName>
    </submittedName>
</protein>
<gene>
    <name evidence="3" type="ORF">HGO97_013165</name>
</gene>
<comment type="caution">
    <text evidence="3">The sequence shown here is derived from an EMBL/GenBank/DDBJ whole genome shotgun (WGS) entry which is preliminary data.</text>
</comment>
<dbReference type="CDD" id="cd00118">
    <property type="entry name" value="LysM"/>
    <property type="match status" value="1"/>
</dbReference>
<proteinExistence type="predicted"/>
<keyword evidence="4" id="KW-1185">Reference proteome</keyword>